<dbReference type="InterPro" id="IPR002774">
    <property type="entry name" value="Flagellin_arc-type"/>
</dbReference>
<protein>
    <submittedName>
        <fullName evidence="1">Fla cluster protein FlaF</fullName>
    </submittedName>
</protein>
<dbReference type="Proteomes" id="UP001597139">
    <property type="component" value="Unassembled WGS sequence"/>
</dbReference>
<dbReference type="PANTHER" id="PTHR42200:SF2">
    <property type="entry name" value="ARCHAEAL FLAGELLA-RELATED PROTEIN F"/>
    <property type="match status" value="1"/>
</dbReference>
<accession>A0ABD6BWC0</accession>
<dbReference type="EMBL" id="JBHUCZ010000012">
    <property type="protein sequence ID" value="MFD1568423.1"/>
    <property type="molecule type" value="Genomic_DNA"/>
</dbReference>
<sequence>MGFSVSGATAVLFVGLLVGAATLYPAVDQYAERTADAANADDERLLTQRNTAIETVNATYNATADELTVAVRNTGASTLSVSKTDLLVDGSYARFSAANTTVSGDPATDIWAPGQTLRVTLSDPAEPSRVKVVSGPGVAVTAPVEVR</sequence>
<name>A0ABD6BWC0_9EURY</name>
<keyword evidence="2" id="KW-1185">Reference proteome</keyword>
<comment type="caution">
    <text evidence="1">The sequence shown here is derived from an EMBL/GenBank/DDBJ whole genome shotgun (WGS) entry which is preliminary data.</text>
</comment>
<dbReference type="PANTHER" id="PTHR42200">
    <property type="entry name" value="ARCHAEAL FLAGELLA-RELATED PROTEIN F-RELATED"/>
    <property type="match status" value="1"/>
</dbReference>
<dbReference type="AlphaFoldDB" id="A0ABD6BWC0"/>
<dbReference type="Pfam" id="PF01917">
    <property type="entry name" value="Flagellin_arch-type"/>
    <property type="match status" value="1"/>
</dbReference>
<evidence type="ECO:0000313" key="1">
    <source>
        <dbReference type="EMBL" id="MFD1568423.1"/>
    </source>
</evidence>
<evidence type="ECO:0000313" key="2">
    <source>
        <dbReference type="Proteomes" id="UP001597139"/>
    </source>
</evidence>
<organism evidence="1 2">
    <name type="scientific">Halolamina litorea</name>
    <dbReference type="NCBI Taxonomy" id="1515593"/>
    <lineage>
        <taxon>Archaea</taxon>
        <taxon>Methanobacteriati</taxon>
        <taxon>Methanobacteriota</taxon>
        <taxon>Stenosarchaea group</taxon>
        <taxon>Halobacteria</taxon>
        <taxon>Halobacteriales</taxon>
        <taxon>Haloferacaceae</taxon>
    </lineage>
</organism>
<dbReference type="RefSeq" id="WP_267648169.1">
    <property type="nucleotide sequence ID" value="NZ_JANHGR010000003.1"/>
</dbReference>
<reference evidence="1 2" key="1">
    <citation type="journal article" date="2019" name="Int. J. Syst. Evol. Microbiol.">
        <title>The Global Catalogue of Microorganisms (GCM) 10K type strain sequencing project: providing services to taxonomists for standard genome sequencing and annotation.</title>
        <authorList>
            <consortium name="The Broad Institute Genomics Platform"/>
            <consortium name="The Broad Institute Genome Sequencing Center for Infectious Disease"/>
            <person name="Wu L."/>
            <person name="Ma J."/>
        </authorList>
    </citation>
    <scope>NUCLEOTIDE SEQUENCE [LARGE SCALE GENOMIC DNA]</scope>
    <source>
        <strain evidence="1 2">CGMCC 1.12859</strain>
    </source>
</reference>
<proteinExistence type="predicted"/>
<gene>
    <name evidence="1" type="ORF">ACFSAU_13070</name>
</gene>